<feature type="domain" description="YopX protein" evidence="1">
    <location>
        <begin position="6"/>
        <end position="165"/>
    </location>
</feature>
<protein>
    <recommendedName>
        <fullName evidence="1">YopX protein domain-containing protein</fullName>
    </recommendedName>
</protein>
<dbReference type="NCBIfam" id="TIGR01671">
    <property type="entry name" value="phage_TIGR01671"/>
    <property type="match status" value="1"/>
</dbReference>
<dbReference type="InterPro" id="IPR023385">
    <property type="entry name" value="YopX-like_C"/>
</dbReference>
<organism evidence="2 3">
    <name type="scientific">Listeria monocytogenes</name>
    <dbReference type="NCBI Taxonomy" id="1639"/>
    <lineage>
        <taxon>Bacteria</taxon>
        <taxon>Bacillati</taxon>
        <taxon>Bacillota</taxon>
        <taxon>Bacilli</taxon>
        <taxon>Bacillales</taxon>
        <taxon>Listeriaceae</taxon>
        <taxon>Listeria</taxon>
    </lineage>
</organism>
<comment type="caution">
    <text evidence="2">The sequence shown here is derived from an EMBL/GenBank/DDBJ whole genome shotgun (WGS) entry which is preliminary data.</text>
</comment>
<reference evidence="2 3" key="1">
    <citation type="journal article" date="2018" name="Genome Biol.">
        <title>SKESA: strategic k-mer extension for scrupulous assemblies.</title>
        <authorList>
            <person name="Souvorov A."/>
            <person name="Agarwala R."/>
            <person name="Lipman D.J."/>
        </authorList>
    </citation>
    <scope>NUCLEOTIDE SEQUENCE [LARGE SCALE GENOMIC DNA]</scope>
    <source>
        <strain evidence="2 3">HPB3501</strain>
    </source>
</reference>
<proteinExistence type="predicted"/>
<dbReference type="Gene3D" id="2.30.30.290">
    <property type="entry name" value="YopX-like domains"/>
    <property type="match status" value="1"/>
</dbReference>
<dbReference type="AlphaFoldDB" id="A0A6X4QU99"/>
<evidence type="ECO:0000259" key="1">
    <source>
        <dbReference type="Pfam" id="PF09643"/>
    </source>
</evidence>
<gene>
    <name evidence="2" type="ORF">GIH49_10095</name>
</gene>
<evidence type="ECO:0000313" key="2">
    <source>
        <dbReference type="EMBL" id="HAA9722486.1"/>
    </source>
</evidence>
<accession>A0A6X4QU99</accession>
<evidence type="ECO:0000313" key="3">
    <source>
        <dbReference type="Proteomes" id="UP000844471"/>
    </source>
</evidence>
<dbReference type="SUPFAM" id="SSF159006">
    <property type="entry name" value="YopX-like"/>
    <property type="match status" value="1"/>
</dbReference>
<dbReference type="EMBL" id="DAAEZQ010000005">
    <property type="protein sequence ID" value="HAA9722486.1"/>
    <property type="molecule type" value="Genomic_DNA"/>
</dbReference>
<sequence length="168" mass="18914">MRAIGFRAFVKETKKMLPVTDLCFNETEAVGVSGCGDANCTLCVDWYGFDDVVLMPYIGRKDEDDKAIAKNDIVQVVLEHWPMGYYQEVEYVGVVKYDTDICAYYLDLIKPPALSGETIPDEIDGIKITREDPEDFDTRFYFDASVDSAAMTVIGNIHENTELLEVAE</sequence>
<dbReference type="Proteomes" id="UP000844471">
    <property type="component" value="Unassembled WGS sequence"/>
</dbReference>
<dbReference type="InterPro" id="IPR019096">
    <property type="entry name" value="YopX_protein"/>
</dbReference>
<name>A0A6X4QU99_LISMN</name>
<dbReference type="InterPro" id="IPR010024">
    <property type="entry name" value="CHP16711"/>
</dbReference>
<dbReference type="Pfam" id="PF09643">
    <property type="entry name" value="YopX"/>
    <property type="match status" value="1"/>
</dbReference>